<dbReference type="Gene3D" id="1.10.10.10">
    <property type="entry name" value="Winged helix-like DNA-binding domain superfamily/Winged helix DNA-binding domain"/>
    <property type="match status" value="1"/>
</dbReference>
<dbReference type="PANTHER" id="PTHR30126">
    <property type="entry name" value="HTH-TYPE TRANSCRIPTIONAL REGULATOR"/>
    <property type="match status" value="1"/>
</dbReference>
<dbReference type="Proteomes" id="UP001501353">
    <property type="component" value="Unassembled WGS sequence"/>
</dbReference>
<evidence type="ECO:0000313" key="7">
    <source>
        <dbReference type="Proteomes" id="UP001501353"/>
    </source>
</evidence>
<dbReference type="Gene3D" id="3.40.190.290">
    <property type="match status" value="1"/>
</dbReference>
<protein>
    <submittedName>
        <fullName evidence="6">LysR family transcriptional regulator</fullName>
    </submittedName>
</protein>
<dbReference type="Pfam" id="PF00126">
    <property type="entry name" value="HTH_1"/>
    <property type="match status" value="1"/>
</dbReference>
<evidence type="ECO:0000256" key="1">
    <source>
        <dbReference type="ARBA" id="ARBA00009437"/>
    </source>
</evidence>
<comment type="similarity">
    <text evidence="1">Belongs to the LysR transcriptional regulatory family.</text>
</comment>
<keyword evidence="7" id="KW-1185">Reference proteome</keyword>
<dbReference type="InterPro" id="IPR036388">
    <property type="entry name" value="WH-like_DNA-bd_sf"/>
</dbReference>
<name>A0ABP7T359_9BURK</name>
<gene>
    <name evidence="6" type="ORF">GCM10022212_16130</name>
</gene>
<evidence type="ECO:0000256" key="3">
    <source>
        <dbReference type="ARBA" id="ARBA00023125"/>
    </source>
</evidence>
<evidence type="ECO:0000256" key="4">
    <source>
        <dbReference type="ARBA" id="ARBA00023163"/>
    </source>
</evidence>
<proteinExistence type="inferred from homology"/>
<accession>A0ABP7T359</accession>
<evidence type="ECO:0000259" key="5">
    <source>
        <dbReference type="PROSITE" id="PS50931"/>
    </source>
</evidence>
<dbReference type="SUPFAM" id="SSF53850">
    <property type="entry name" value="Periplasmic binding protein-like II"/>
    <property type="match status" value="1"/>
</dbReference>
<keyword evidence="4" id="KW-0804">Transcription</keyword>
<evidence type="ECO:0000256" key="2">
    <source>
        <dbReference type="ARBA" id="ARBA00023015"/>
    </source>
</evidence>
<dbReference type="SUPFAM" id="SSF46785">
    <property type="entry name" value="Winged helix' DNA-binding domain"/>
    <property type="match status" value="1"/>
</dbReference>
<dbReference type="EMBL" id="BAAAZE010000008">
    <property type="protein sequence ID" value="GAA4020411.1"/>
    <property type="molecule type" value="Genomic_DNA"/>
</dbReference>
<dbReference type="Pfam" id="PF03466">
    <property type="entry name" value="LysR_substrate"/>
    <property type="match status" value="1"/>
</dbReference>
<keyword evidence="3" id="KW-0238">DNA-binding</keyword>
<dbReference type="InterPro" id="IPR005119">
    <property type="entry name" value="LysR_subst-bd"/>
</dbReference>
<feature type="domain" description="HTH lysR-type" evidence="5">
    <location>
        <begin position="8"/>
        <end position="65"/>
    </location>
</feature>
<evidence type="ECO:0000313" key="6">
    <source>
        <dbReference type="EMBL" id="GAA4020411.1"/>
    </source>
</evidence>
<dbReference type="PANTHER" id="PTHR30126:SF40">
    <property type="entry name" value="HTH-TYPE TRANSCRIPTIONAL REGULATOR GLTR"/>
    <property type="match status" value="1"/>
</dbReference>
<dbReference type="InterPro" id="IPR036390">
    <property type="entry name" value="WH_DNA-bd_sf"/>
</dbReference>
<reference evidence="7" key="1">
    <citation type="journal article" date="2019" name="Int. J. Syst. Evol. Microbiol.">
        <title>The Global Catalogue of Microorganisms (GCM) 10K type strain sequencing project: providing services to taxonomists for standard genome sequencing and annotation.</title>
        <authorList>
            <consortium name="The Broad Institute Genomics Platform"/>
            <consortium name="The Broad Institute Genome Sequencing Center for Infectious Disease"/>
            <person name="Wu L."/>
            <person name="Ma J."/>
        </authorList>
    </citation>
    <scope>NUCLEOTIDE SEQUENCE [LARGE SCALE GENOMIC DNA]</scope>
    <source>
        <strain evidence="7">JCM 16673</strain>
    </source>
</reference>
<keyword evidence="2" id="KW-0805">Transcription regulation</keyword>
<dbReference type="CDD" id="cd05466">
    <property type="entry name" value="PBP2_LTTR_substrate"/>
    <property type="match status" value="1"/>
</dbReference>
<dbReference type="PROSITE" id="PS50931">
    <property type="entry name" value="HTH_LYSR"/>
    <property type="match status" value="1"/>
</dbReference>
<organism evidence="6 7">
    <name type="scientific">Actimicrobium antarcticum</name>
    <dbReference type="NCBI Taxonomy" id="1051899"/>
    <lineage>
        <taxon>Bacteria</taxon>
        <taxon>Pseudomonadati</taxon>
        <taxon>Pseudomonadota</taxon>
        <taxon>Betaproteobacteria</taxon>
        <taxon>Burkholderiales</taxon>
        <taxon>Oxalobacteraceae</taxon>
        <taxon>Actimicrobium</taxon>
    </lineage>
</organism>
<dbReference type="InterPro" id="IPR000847">
    <property type="entry name" value="LysR_HTH_N"/>
</dbReference>
<sequence length="298" mass="32770">MEKPGKPMDFTQLRAFITIAREGNLTRAAQRLNLTQPAVSLQLKSLQTTLDVKLFIRTPGGMQLTDDGKKLLPYAERIMEGVAEFHQGVRAMQSTVAGPLSIGTILDAEFTRLGAFLKRLVENYPQLSTELRQGMSGNVLDQVKSGALDVGFYLGIPPKEFHHQVLTTFTYNVVAPQGWKARVAGKDWDALAELPWIWAPPESAHHRLLSKKFSAHKTLPEKVALVDQESSMLDLVKSGVGLSLARESIALHEAHVHGLVIADAVSLSTELSFIALQSRKNEPAIHAAFGLLKALWSH</sequence>
<comment type="caution">
    <text evidence="6">The sequence shown here is derived from an EMBL/GenBank/DDBJ whole genome shotgun (WGS) entry which is preliminary data.</text>
</comment>
<dbReference type="PRINTS" id="PR00039">
    <property type="entry name" value="HTHLYSR"/>
</dbReference>